<gene>
    <name evidence="2" type="ordered locus">DGo_CA1076</name>
</gene>
<protein>
    <submittedName>
        <fullName evidence="2">Uncharacterized protein</fullName>
    </submittedName>
</protein>
<dbReference type="AlphaFoldDB" id="H8GZN4"/>
<feature type="signal peptide" evidence="1">
    <location>
        <begin position="1"/>
        <end position="17"/>
    </location>
</feature>
<evidence type="ECO:0000313" key="2">
    <source>
        <dbReference type="EMBL" id="AFD25003.1"/>
    </source>
</evidence>
<feature type="chain" id="PRO_5003613119" evidence="1">
    <location>
        <begin position="18"/>
        <end position="730"/>
    </location>
</feature>
<proteinExistence type="predicted"/>
<dbReference type="Gene3D" id="2.130.10.10">
    <property type="entry name" value="YVTN repeat-like/Quinoprotein amine dehydrogenase"/>
    <property type="match status" value="1"/>
</dbReference>
<accession>H8GZN4</accession>
<keyword evidence="1" id="KW-0732">Signal</keyword>
<sequence length="730" mass="75230">MKKRLMSPLLLSGLLVACGGSTPTPGPTPDTTDPAVLSGQLSGWNYGALTPAMVSRLGDDSVPLTGSRIGSDGTVSVTLPAPTSTASLMSDCTFSGARSVPDVQIDLVDVVAATSQGDLLGTVTQTRRSDGEPLTRMYSSADATFRGTLRCRTLSLDLNLDLRAGWNTIIVKQPSASALQFASVDRTVPTDLKFVAYSPEVVFSFTDDSPLVLRAGQSAKREVRVYQDGGISGDVTLSTDLPGVTVTPGTLSLPTLRAQRAPARPRGLGALGGPRTQAVTTTLTFAAGSGAATFSGELHLLARQNGRTVGGARLQADIRVPSAQLWLGGDFLNGYVGESSTLALSLTPQDGLSGPVTVGLVDPPAGVSAAPRQVTLTPGTTTNLDLAVQVAGTATLGDLKLKVGGDSIGVATATLRVKPARTRIEVQQAPSSLTPAAQGVWITSAYTYTAGAKTLATFQRLVEGKAATEVKLENVSGGLISIPGGDVYAAGTWNDSGKKFYRFDDAGKVTVYDVPAAISPQALLSGPVADAQGRVWYVGTAKEEMGVFRYGLFVWTPATGQIAAVDPEGAYSSNSSNLAFSRSASGRYLLYLGGYNSKPVLIDTETAKTTVLPTTGGGTVESGAVSDTGEAWLLAYGALTRVNTDGTSTTFPAPSGASYLRLLGFDRQQPGVLWLTTYQGVARVATGSTPTLILTDQPMGSALNAGGGLTFLTTGSAANGTPLAYLSTLP</sequence>
<dbReference type="PATRIC" id="fig|745776.4.peg.1104"/>
<dbReference type="STRING" id="745776.DGo_CA1076"/>
<dbReference type="InterPro" id="IPR011044">
    <property type="entry name" value="Quino_amine_DH_bsu"/>
</dbReference>
<organism evidence="2 3">
    <name type="scientific">Deinococcus gobiensis (strain DSM 21396 / JCM 16679 / CGMCC 1.7299 / I-0)</name>
    <dbReference type="NCBI Taxonomy" id="745776"/>
    <lineage>
        <taxon>Bacteria</taxon>
        <taxon>Thermotogati</taxon>
        <taxon>Deinococcota</taxon>
        <taxon>Deinococci</taxon>
        <taxon>Deinococcales</taxon>
        <taxon>Deinococcaceae</taxon>
        <taxon>Deinococcus</taxon>
    </lineage>
</organism>
<keyword evidence="3" id="KW-1185">Reference proteome</keyword>
<dbReference type="InterPro" id="IPR015943">
    <property type="entry name" value="WD40/YVTN_repeat-like_dom_sf"/>
</dbReference>
<dbReference type="PROSITE" id="PS51257">
    <property type="entry name" value="PROKAR_LIPOPROTEIN"/>
    <property type="match status" value="1"/>
</dbReference>
<dbReference type="OrthoDB" id="59988at2"/>
<reference evidence="2 3" key="1">
    <citation type="journal article" date="2012" name="PLoS ONE">
        <title>Genome sequence and transcriptome analysis of the radioresistant bacterium Deinococcus gobiensis: insights into the extreme environmental adaptations.</title>
        <authorList>
            <person name="Yuan M."/>
            <person name="Chen M."/>
            <person name="Zhang W."/>
            <person name="Lu W."/>
            <person name="Wang J."/>
            <person name="Yang M."/>
            <person name="Zhao P."/>
            <person name="Tang R."/>
            <person name="Li X."/>
            <person name="Hao Y."/>
            <person name="Zhou Z."/>
            <person name="Zhan Y."/>
            <person name="Yu H."/>
            <person name="Teng C."/>
            <person name="Yan Y."/>
            <person name="Ping S."/>
            <person name="Wang Y."/>
            <person name="Lin M."/>
        </authorList>
    </citation>
    <scope>NUCLEOTIDE SEQUENCE [LARGE SCALE GENOMIC DNA]</scope>
    <source>
        <strain evidence="2 3">I-0</strain>
    </source>
</reference>
<dbReference type="EMBL" id="CP002191">
    <property type="protein sequence ID" value="AFD25003.1"/>
    <property type="molecule type" value="Genomic_DNA"/>
</dbReference>
<dbReference type="SUPFAM" id="SSF50969">
    <property type="entry name" value="YVTN repeat-like/Quinoprotein amine dehydrogenase"/>
    <property type="match status" value="1"/>
</dbReference>
<evidence type="ECO:0000256" key="1">
    <source>
        <dbReference type="SAM" id="SignalP"/>
    </source>
</evidence>
<name>H8GZN4_DEIGI</name>
<dbReference type="KEGG" id="dgo:DGo_CA1076"/>
<dbReference type="RefSeq" id="WP_014684486.1">
    <property type="nucleotide sequence ID" value="NC_017790.1"/>
</dbReference>
<dbReference type="Proteomes" id="UP000007575">
    <property type="component" value="Chromosome"/>
</dbReference>
<dbReference type="HOGENOM" id="CLU_379357_0_0_0"/>
<evidence type="ECO:0000313" key="3">
    <source>
        <dbReference type="Proteomes" id="UP000007575"/>
    </source>
</evidence>